<feature type="region of interest" description="Disordered" evidence="1">
    <location>
        <begin position="1"/>
        <end position="48"/>
    </location>
</feature>
<reference evidence="2 3" key="1">
    <citation type="journal article" date="2022" name="Nat. Genet.">
        <title>Improved pea reference genome and pan-genome highlight genomic features and evolutionary characteristics.</title>
        <authorList>
            <person name="Yang T."/>
            <person name="Liu R."/>
            <person name="Luo Y."/>
            <person name="Hu S."/>
            <person name="Wang D."/>
            <person name="Wang C."/>
            <person name="Pandey M.K."/>
            <person name="Ge S."/>
            <person name="Xu Q."/>
            <person name="Li N."/>
            <person name="Li G."/>
            <person name="Huang Y."/>
            <person name="Saxena R.K."/>
            <person name="Ji Y."/>
            <person name="Li M."/>
            <person name="Yan X."/>
            <person name="He Y."/>
            <person name="Liu Y."/>
            <person name="Wang X."/>
            <person name="Xiang C."/>
            <person name="Varshney R.K."/>
            <person name="Ding H."/>
            <person name="Gao S."/>
            <person name="Zong X."/>
        </authorList>
    </citation>
    <scope>NUCLEOTIDE SEQUENCE [LARGE SCALE GENOMIC DNA]</scope>
    <source>
        <strain evidence="2 3">cv. Zhongwan 6</strain>
    </source>
</reference>
<accession>A0A9D4XYH6</accession>
<dbReference type="Gramene" id="Psat03G0341600-T1">
    <property type="protein sequence ID" value="KAI5428419.1"/>
    <property type="gene ID" value="KIW84_033416"/>
</dbReference>
<keyword evidence="3" id="KW-1185">Reference proteome</keyword>
<dbReference type="AlphaFoldDB" id="A0A9D4XYH6"/>
<comment type="caution">
    <text evidence="2">The sequence shown here is derived from an EMBL/GenBank/DDBJ whole genome shotgun (WGS) entry which is preliminary data.</text>
</comment>
<name>A0A9D4XYH6_PEA</name>
<evidence type="ECO:0000256" key="1">
    <source>
        <dbReference type="SAM" id="MobiDB-lite"/>
    </source>
</evidence>
<proteinExistence type="predicted"/>
<dbReference type="Proteomes" id="UP001058974">
    <property type="component" value="Chromosome 3"/>
</dbReference>
<gene>
    <name evidence="2" type="ORF">KIW84_033416</name>
</gene>
<protein>
    <submittedName>
        <fullName evidence="2">Uncharacterized protein</fullName>
    </submittedName>
</protein>
<sequence length="294" mass="33730">MGKQQVVESESPPPIPKRSRTKVQASKDSINDVLSKKAKRSSDASPSSLAKLCGKDVNLLLEDSLQKYIDDFLYKLVDPEYYVNNSVENELKTKILKPFADNNLLIFIGMNRKYNPDYVKAFYYNLELTTPGLQSKFKDKIMKFGYYDFINYFGMRSEGTNVSNSKGKHYEKVVFVLYISKYVCEHMEMSNLRVSQIKFGMRLIHWVIVKILARKPGNSNRADDNGLFLMWDSNGDYYYMEISGRRICDDKIVEKEAPEDIGPSTDGGNVVASTSIYVKELLDDMLISYLQIII</sequence>
<evidence type="ECO:0000313" key="2">
    <source>
        <dbReference type="EMBL" id="KAI5428419.1"/>
    </source>
</evidence>
<organism evidence="2 3">
    <name type="scientific">Pisum sativum</name>
    <name type="common">Garden pea</name>
    <name type="synonym">Lathyrus oleraceus</name>
    <dbReference type="NCBI Taxonomy" id="3888"/>
    <lineage>
        <taxon>Eukaryota</taxon>
        <taxon>Viridiplantae</taxon>
        <taxon>Streptophyta</taxon>
        <taxon>Embryophyta</taxon>
        <taxon>Tracheophyta</taxon>
        <taxon>Spermatophyta</taxon>
        <taxon>Magnoliopsida</taxon>
        <taxon>eudicotyledons</taxon>
        <taxon>Gunneridae</taxon>
        <taxon>Pentapetalae</taxon>
        <taxon>rosids</taxon>
        <taxon>fabids</taxon>
        <taxon>Fabales</taxon>
        <taxon>Fabaceae</taxon>
        <taxon>Papilionoideae</taxon>
        <taxon>50 kb inversion clade</taxon>
        <taxon>NPAAA clade</taxon>
        <taxon>Hologalegina</taxon>
        <taxon>IRL clade</taxon>
        <taxon>Fabeae</taxon>
        <taxon>Lathyrus</taxon>
    </lineage>
</organism>
<dbReference type="EMBL" id="JAMSHJ010000003">
    <property type="protein sequence ID" value="KAI5428419.1"/>
    <property type="molecule type" value="Genomic_DNA"/>
</dbReference>
<evidence type="ECO:0000313" key="3">
    <source>
        <dbReference type="Proteomes" id="UP001058974"/>
    </source>
</evidence>